<evidence type="ECO:0000256" key="2">
    <source>
        <dbReference type="ARBA" id="ARBA00022771"/>
    </source>
</evidence>
<dbReference type="AlphaFoldDB" id="A0AAD8LF55"/>
<evidence type="ECO:0000259" key="6">
    <source>
        <dbReference type="PROSITE" id="PS51999"/>
    </source>
</evidence>
<name>A0AAD8LF55_TARER</name>
<protein>
    <recommendedName>
        <fullName evidence="6">GRF-type domain-containing protein</fullName>
    </recommendedName>
</protein>
<reference evidence="7" key="1">
    <citation type="journal article" date="2023" name="bioRxiv">
        <title>Improved chromosome-level genome assembly for marigold (Tagetes erecta).</title>
        <authorList>
            <person name="Jiang F."/>
            <person name="Yuan L."/>
            <person name="Wang S."/>
            <person name="Wang H."/>
            <person name="Xu D."/>
            <person name="Wang A."/>
            <person name="Fan W."/>
        </authorList>
    </citation>
    <scope>NUCLEOTIDE SEQUENCE</scope>
    <source>
        <strain evidence="7">WSJ</strain>
        <tissue evidence="7">Leaf</tissue>
    </source>
</reference>
<keyword evidence="8" id="KW-1185">Reference proteome</keyword>
<dbReference type="PANTHER" id="PTHR33248">
    <property type="entry name" value="ZINC ION-BINDING PROTEIN"/>
    <property type="match status" value="1"/>
</dbReference>
<dbReference type="GO" id="GO:0008270">
    <property type="term" value="F:zinc ion binding"/>
    <property type="evidence" value="ECO:0007669"/>
    <property type="project" value="UniProtKB-KW"/>
</dbReference>
<evidence type="ECO:0000256" key="5">
    <source>
        <dbReference type="SAM" id="Phobius"/>
    </source>
</evidence>
<feature type="transmembrane region" description="Helical" evidence="5">
    <location>
        <begin position="70"/>
        <end position="88"/>
    </location>
</feature>
<gene>
    <name evidence="7" type="ORF">QVD17_05908</name>
</gene>
<proteinExistence type="predicted"/>
<evidence type="ECO:0000313" key="8">
    <source>
        <dbReference type="Proteomes" id="UP001229421"/>
    </source>
</evidence>
<evidence type="ECO:0000256" key="3">
    <source>
        <dbReference type="ARBA" id="ARBA00022833"/>
    </source>
</evidence>
<keyword evidence="5" id="KW-1133">Transmembrane helix</keyword>
<keyword evidence="5" id="KW-0472">Membrane</keyword>
<evidence type="ECO:0000313" key="7">
    <source>
        <dbReference type="EMBL" id="KAK1440083.1"/>
    </source>
</evidence>
<dbReference type="InterPro" id="IPR010666">
    <property type="entry name" value="Znf_GRF"/>
</dbReference>
<dbReference type="EMBL" id="JAUHHV010000001">
    <property type="protein sequence ID" value="KAK1440083.1"/>
    <property type="molecule type" value="Genomic_DNA"/>
</dbReference>
<evidence type="ECO:0000256" key="4">
    <source>
        <dbReference type="PROSITE-ProRule" id="PRU01343"/>
    </source>
</evidence>
<organism evidence="7 8">
    <name type="scientific">Tagetes erecta</name>
    <name type="common">African marigold</name>
    <dbReference type="NCBI Taxonomy" id="13708"/>
    <lineage>
        <taxon>Eukaryota</taxon>
        <taxon>Viridiplantae</taxon>
        <taxon>Streptophyta</taxon>
        <taxon>Embryophyta</taxon>
        <taxon>Tracheophyta</taxon>
        <taxon>Spermatophyta</taxon>
        <taxon>Magnoliopsida</taxon>
        <taxon>eudicotyledons</taxon>
        <taxon>Gunneridae</taxon>
        <taxon>Pentapetalae</taxon>
        <taxon>asterids</taxon>
        <taxon>campanulids</taxon>
        <taxon>Asterales</taxon>
        <taxon>Asteraceae</taxon>
        <taxon>Asteroideae</taxon>
        <taxon>Heliantheae alliance</taxon>
        <taxon>Tageteae</taxon>
        <taxon>Tagetes</taxon>
    </lineage>
</organism>
<accession>A0AAD8LF55</accession>
<keyword evidence="2 4" id="KW-0863">Zinc-finger</keyword>
<dbReference type="PROSITE" id="PS51999">
    <property type="entry name" value="ZF_GRF"/>
    <property type="match status" value="1"/>
</dbReference>
<keyword evidence="5" id="KW-0812">Transmembrane</keyword>
<dbReference type="Proteomes" id="UP001229421">
    <property type="component" value="Unassembled WGS sequence"/>
</dbReference>
<sequence length="90" mass="10296">MEYCSCGKLAVLRTSWTPRNPGRRFYGCPDKGSACPFIGWYDPSMCRRSMEIIPGLLRSKNQAEAQARKVKKYLMISWVGFLLVIIGMKM</sequence>
<keyword evidence="1" id="KW-0479">Metal-binding</keyword>
<feature type="domain" description="GRF-type" evidence="6">
    <location>
        <begin position="4"/>
        <end position="44"/>
    </location>
</feature>
<dbReference type="Pfam" id="PF06839">
    <property type="entry name" value="Zn_ribbon_GRF"/>
    <property type="match status" value="1"/>
</dbReference>
<keyword evidence="3" id="KW-0862">Zinc</keyword>
<evidence type="ECO:0000256" key="1">
    <source>
        <dbReference type="ARBA" id="ARBA00022723"/>
    </source>
</evidence>
<comment type="caution">
    <text evidence="7">The sequence shown here is derived from an EMBL/GenBank/DDBJ whole genome shotgun (WGS) entry which is preliminary data.</text>
</comment>